<dbReference type="KEGG" id="vg:40074555"/>
<dbReference type="EMBL" id="AP017924">
    <property type="protein sequence ID" value="BAW19134.1"/>
    <property type="molecule type" value="Genomic_DNA"/>
</dbReference>
<name>A0A1L7N1I8_9CAUD</name>
<organism evidence="1 2">
    <name type="scientific">Ralstonia phage RP12</name>
    <dbReference type="NCBI Taxonomy" id="1923889"/>
    <lineage>
        <taxon>Viruses</taxon>
        <taxon>Duplodnaviria</taxon>
        <taxon>Heunggongvirae</taxon>
        <taxon>Uroviricota</taxon>
        <taxon>Caudoviricetes</taxon>
        <taxon>Chimalliviridae</taxon>
        <taxon>Ripduovirus</taxon>
        <taxon>Ripduovirus RP12</taxon>
    </lineage>
</organism>
<accession>A0A1L7N1I8</accession>
<proteinExistence type="predicted"/>
<reference evidence="1 2" key="1">
    <citation type="submission" date="2016-12" db="EMBL/GenBank/DDBJ databases">
        <title>Characterization of two jumbo phages RP12 and RP31 infecting the phytopathogen Ralstonia solanacearum.</title>
        <authorList>
            <person name="Kawasaki T."/>
            <person name="Yoshikawa G."/>
            <person name="Ogata H."/>
            <person name="Yamada T."/>
        </authorList>
    </citation>
    <scope>NUCLEOTIDE SEQUENCE [LARGE SCALE GENOMIC DNA]</scope>
    <source>
        <strain evidence="1 2">RP12</strain>
    </source>
</reference>
<dbReference type="Proteomes" id="UP000222831">
    <property type="component" value="Segment"/>
</dbReference>
<protein>
    <submittedName>
        <fullName evidence="1">Uncharacterized protein</fullName>
    </submittedName>
</protein>
<evidence type="ECO:0000313" key="2">
    <source>
        <dbReference type="Proteomes" id="UP000222831"/>
    </source>
</evidence>
<evidence type="ECO:0000313" key="1">
    <source>
        <dbReference type="EMBL" id="BAW19134.1"/>
    </source>
</evidence>
<dbReference type="RefSeq" id="YP_009598853.1">
    <property type="nucleotide sequence ID" value="NC_041911.1"/>
</dbReference>
<sequence>MNQLSNEIRQLGLGLTDHVTMKYYFDTVKPYPKHLVTQNHKVMQQAYVMVPADIWSERIIDLQDALQLTNANDWRRRQIVTSHSAGMSAMVDEVLDAAFLAKYDELLARVTNDFRNLFPYKIARTNQKLMVFEKLDNMQLVEYVLKRL</sequence>
<dbReference type="GeneID" id="40074555"/>
<keyword evidence="2" id="KW-1185">Reference proteome</keyword>